<evidence type="ECO:0000256" key="1">
    <source>
        <dbReference type="ARBA" id="ARBA00022723"/>
    </source>
</evidence>
<keyword evidence="2" id="KW-0408">Iron</keyword>
<gene>
    <name evidence="5" type="primary">ygfK</name>
    <name evidence="5" type="ORF">LN736_06335</name>
</gene>
<organism evidence="5 6">
    <name type="scientific">Clostridium aromativorans</name>
    <dbReference type="NCBI Taxonomy" id="2836848"/>
    <lineage>
        <taxon>Bacteria</taxon>
        <taxon>Bacillati</taxon>
        <taxon>Bacillota</taxon>
        <taxon>Clostridia</taxon>
        <taxon>Eubacteriales</taxon>
        <taxon>Clostridiaceae</taxon>
        <taxon>Clostridium</taxon>
    </lineage>
</organism>
<dbReference type="InterPro" id="IPR023753">
    <property type="entry name" value="FAD/NAD-binding_dom"/>
</dbReference>
<evidence type="ECO:0000256" key="3">
    <source>
        <dbReference type="ARBA" id="ARBA00023014"/>
    </source>
</evidence>
<dbReference type="InterPro" id="IPR017701">
    <property type="entry name" value="Se_rdtase_YgfK"/>
</dbReference>
<proteinExistence type="predicted"/>
<dbReference type="SUPFAM" id="SSF51395">
    <property type="entry name" value="FMN-linked oxidoreductases"/>
    <property type="match status" value="1"/>
</dbReference>
<dbReference type="SUPFAM" id="SSF46548">
    <property type="entry name" value="alpha-helical ferredoxin"/>
    <property type="match status" value="1"/>
</dbReference>
<keyword evidence="1" id="KW-0479">Metal-binding</keyword>
<evidence type="ECO:0000256" key="2">
    <source>
        <dbReference type="ARBA" id="ARBA00023004"/>
    </source>
</evidence>
<evidence type="ECO:0000259" key="4">
    <source>
        <dbReference type="PROSITE" id="PS51379"/>
    </source>
</evidence>
<dbReference type="SUPFAM" id="SSF54862">
    <property type="entry name" value="4Fe-4S ferredoxins"/>
    <property type="match status" value="1"/>
</dbReference>
<dbReference type="PANTHER" id="PTHR42783:SF3">
    <property type="entry name" value="GLUTAMATE SYNTHASE [NADPH] SMALL CHAIN-RELATED"/>
    <property type="match status" value="1"/>
</dbReference>
<dbReference type="InterPro" id="IPR009051">
    <property type="entry name" value="Helical_ferredxn"/>
</dbReference>
<dbReference type="PRINTS" id="PR00469">
    <property type="entry name" value="PNDRDTASEII"/>
</dbReference>
<dbReference type="PANTHER" id="PTHR42783">
    <property type="entry name" value="GLUTAMATE SYNTHASE [NADPH] SMALL CHAIN"/>
    <property type="match status" value="1"/>
</dbReference>
<dbReference type="PROSITE" id="PS51379">
    <property type="entry name" value="4FE4S_FER_2"/>
    <property type="match status" value="1"/>
</dbReference>
<accession>A0ABS8N3V3</accession>
<keyword evidence="3" id="KW-0411">Iron-sulfur</keyword>
<dbReference type="Gene3D" id="1.10.1060.10">
    <property type="entry name" value="Alpha-helical ferredoxin"/>
    <property type="match status" value="1"/>
</dbReference>
<dbReference type="Pfam" id="PF14691">
    <property type="entry name" value="Fer4_20"/>
    <property type="match status" value="1"/>
</dbReference>
<evidence type="ECO:0000313" key="5">
    <source>
        <dbReference type="EMBL" id="MCC9294474.1"/>
    </source>
</evidence>
<dbReference type="Proteomes" id="UP001165422">
    <property type="component" value="Unassembled WGS sequence"/>
</dbReference>
<keyword evidence="6" id="KW-1185">Reference proteome</keyword>
<dbReference type="PRINTS" id="PR00368">
    <property type="entry name" value="FADPNR"/>
</dbReference>
<protein>
    <submittedName>
        <fullName evidence="5">Selenate reductase subunit YgfK</fullName>
    </submittedName>
</protein>
<dbReference type="SUPFAM" id="SSF51971">
    <property type="entry name" value="Nucleotide-binding domain"/>
    <property type="match status" value="2"/>
</dbReference>
<dbReference type="InterPro" id="IPR017896">
    <property type="entry name" value="4Fe4S_Fe-S-bd"/>
</dbReference>
<dbReference type="InterPro" id="IPR017900">
    <property type="entry name" value="4Fe4S_Fe_S_CS"/>
</dbReference>
<sequence>MSDRMCPISFEKMINWIITELNENGTIFGIHKGKFYKNKEHKSAVIFNEKLSSPLGPAAGPNSQLAQNIIAAYLTGSRFIELKTVQVIDGEDLPVAKPCIHAQDEGYNVEWSTELKVQEAFNEYIKAWFLLHVLMKELDLSEKRDFMFNMSVGYDLKGIKSPKIDAYIEGMRNAVNTEIWKECKQVLSLNMNLFKKFSEKDLDNIDSTICSSITLSTLHGCPPEEIEKISNYLLEEKHLNTFIKMNPTLLGEKFVKNTFDKMGYDYIELNSSSFTKDLQYADGIAMLGRLKDKASKLNLEIGVKLTNTLPVKIVNDELPGEEMYMSGRALFPLTITLASRLSKEFNGDLQISYSGGVDFFNVDKILAVGIQPITFATTILKPGGYERITQMAKKVEGQLKGSISCINVIQLEELAKHSLKDKHHLKELRTVDSRKISKELPIYDCAIAPCSIGCPINQQIPEYVNLVGKKKYDEAFSIIAKDNTSPAITGTICNHNCQYKCTRLDYDESVLIRNMKKIAVINSQDRYVENIKPVELKSNKKVAVIGAGPAGLSAAAFLRRNGIDVTVMDKREKPYGIVEYVIPEFRISSDMIRKDFELVKKHGVKFKFGIDGVFDINRLKKEYDYIVIATGAWKPGKISLEEGKEKVVDALAFLEKFKSEKESIRLGKHVCVIGGGDVAMDSARAAKRVYGVENVSIVYRRTRKYMPATLEELKLASSEGILFKELLSPKAVRKGELVCDVMKLGSKDSSGRRRPEVTGEIKKLPADTVIFAVGEQIDTDLLSSNGVKLNDRGFPEINDFCETSIPKVYVAGDVKKGPSTIVSAIADGKIIAKNILTRENLNNDFADKNISLDIKELYNKKGILRDPVCEEYESERCLACSHICELCVDVCPNRANVLIKVEENFESKHQILHVDGMCNECGNCGIFCPYDGNPYKDKVTLFWSVRDFENSTNKGFVILDREKSLFKVRKENGQVTDYILGDKNVVSKEMESIINTCMKKYNYMLK</sequence>
<dbReference type="RefSeq" id="WP_150358472.1">
    <property type="nucleotide sequence ID" value="NZ_JAJJPB010000005.1"/>
</dbReference>
<evidence type="ECO:0000313" key="6">
    <source>
        <dbReference type="Proteomes" id="UP001165422"/>
    </source>
</evidence>
<reference evidence="5" key="1">
    <citation type="submission" date="2021-11" db="EMBL/GenBank/DDBJ databases">
        <authorList>
            <person name="Qingchun L."/>
            <person name="Dong Z."/>
            <person name="Zongwei Q."/>
            <person name="Jia Z."/>
            <person name="Duotao L."/>
        </authorList>
    </citation>
    <scope>NUCLEOTIDE SEQUENCE</scope>
    <source>
        <strain evidence="5">WLY-B-L2</strain>
    </source>
</reference>
<dbReference type="Pfam" id="PF07992">
    <property type="entry name" value="Pyr_redox_2"/>
    <property type="match status" value="1"/>
</dbReference>
<dbReference type="Gene3D" id="3.50.50.60">
    <property type="entry name" value="FAD/NAD(P)-binding domain"/>
    <property type="match status" value="2"/>
</dbReference>
<name>A0ABS8N3V3_9CLOT</name>
<feature type="domain" description="4Fe-4S ferredoxin-type" evidence="4">
    <location>
        <begin position="908"/>
        <end position="938"/>
    </location>
</feature>
<dbReference type="InterPro" id="IPR036188">
    <property type="entry name" value="FAD/NAD-bd_sf"/>
</dbReference>
<dbReference type="PROSITE" id="PS00198">
    <property type="entry name" value="4FE4S_FER_1"/>
    <property type="match status" value="1"/>
</dbReference>
<dbReference type="NCBIfam" id="TIGR03315">
    <property type="entry name" value="Se_ygfK"/>
    <property type="match status" value="1"/>
</dbReference>
<dbReference type="InterPro" id="IPR028261">
    <property type="entry name" value="DPD_II"/>
</dbReference>
<comment type="caution">
    <text evidence="5">The sequence shown here is derived from an EMBL/GenBank/DDBJ whole genome shotgun (WGS) entry which is preliminary data.</text>
</comment>
<dbReference type="EMBL" id="JAJJPB010000005">
    <property type="protein sequence ID" value="MCC9294474.1"/>
    <property type="molecule type" value="Genomic_DNA"/>
</dbReference>